<dbReference type="SUPFAM" id="SSF103473">
    <property type="entry name" value="MFS general substrate transporter"/>
    <property type="match status" value="2"/>
</dbReference>
<evidence type="ECO:0000256" key="5">
    <source>
        <dbReference type="ARBA" id="ARBA00023136"/>
    </source>
</evidence>
<feature type="transmembrane region" description="Helical" evidence="6">
    <location>
        <begin position="50"/>
        <end position="70"/>
    </location>
</feature>
<organism evidence="8 9">
    <name type="scientific">Nephila pilipes</name>
    <name type="common">Giant wood spider</name>
    <name type="synonym">Nephila maculata</name>
    <dbReference type="NCBI Taxonomy" id="299642"/>
    <lineage>
        <taxon>Eukaryota</taxon>
        <taxon>Metazoa</taxon>
        <taxon>Ecdysozoa</taxon>
        <taxon>Arthropoda</taxon>
        <taxon>Chelicerata</taxon>
        <taxon>Arachnida</taxon>
        <taxon>Araneae</taxon>
        <taxon>Araneomorphae</taxon>
        <taxon>Entelegynae</taxon>
        <taxon>Araneoidea</taxon>
        <taxon>Nephilidae</taxon>
        <taxon>Nephila</taxon>
    </lineage>
</organism>
<dbReference type="PANTHER" id="PTHR16172">
    <property type="entry name" value="MAJOR FACILITATOR SUPERFAMILY DOMAIN-CONTAINING PROTEIN 6-LIKE"/>
    <property type="match status" value="1"/>
</dbReference>
<comment type="caution">
    <text evidence="8">The sequence shown here is derived from an EMBL/GenBank/DDBJ whole genome shotgun (WGS) entry which is preliminary data.</text>
</comment>
<evidence type="ECO:0000259" key="7">
    <source>
        <dbReference type="PROSITE" id="PS50850"/>
    </source>
</evidence>
<feature type="transmembrane region" description="Helical" evidence="6">
    <location>
        <begin position="266"/>
        <end position="287"/>
    </location>
</feature>
<feature type="transmembrane region" description="Helical" evidence="6">
    <location>
        <begin position="429"/>
        <end position="451"/>
    </location>
</feature>
<evidence type="ECO:0000256" key="1">
    <source>
        <dbReference type="ARBA" id="ARBA00004141"/>
    </source>
</evidence>
<evidence type="ECO:0000256" key="6">
    <source>
        <dbReference type="SAM" id="Phobius"/>
    </source>
</evidence>
<sequence>MCQAFQIRINKQLLTLKISLCLWLCATSALMTYLTLLLKQRGLSLEEISIIYLAAHVIQFFCGIVCGVIADKVRKPVSLVILSILFSCAGALCLAFSPTIAETVDKPQVFGELFCGRSETLGFGINRTCEIDYPVKLCNETCSNIRDFQCCELSSIDKIFQSEKNGTFTYGFTSYNRFNFSFCLNDSKVIVIANDDYSLCNVYQNLTCKKSCLENRLTSDRNKYLSLYVIIIILFLNVHEGGFRFLDILIMSLIKLHKADYGKQKAWSTIGTLAGPSLCALMIYMTTSSDEQVNYTATLYLYVFLCILTIVTVSMIDAKPDTPTKKMWKASTILLKNVDFLLFTFIVFVLGATWGFRVSFKNVYLEDLGTPTYLIGLIETFANLYGLPVLLTSKWITDKIGNPTIFILALSGYGLMSVGYSFLQEPWPAFLLELFPALSFQLFWVAALNFSVEVSPDELKGTVIAFAGSVHFSAGRALGTIVGGLLMGAYGGSAAFQVIAGVNIVTALFYVIYLYNKYVQRRKS</sequence>
<evidence type="ECO:0000256" key="2">
    <source>
        <dbReference type="ARBA" id="ARBA00005241"/>
    </source>
</evidence>
<dbReference type="Proteomes" id="UP000887013">
    <property type="component" value="Unassembled WGS sequence"/>
</dbReference>
<comment type="similarity">
    <text evidence="2">Belongs to the major facilitator superfamily. MFSD6 family.</text>
</comment>
<evidence type="ECO:0000313" key="8">
    <source>
        <dbReference type="EMBL" id="GFS91145.1"/>
    </source>
</evidence>
<dbReference type="Gene3D" id="1.20.1250.20">
    <property type="entry name" value="MFS general substrate transporter like domains"/>
    <property type="match status" value="2"/>
</dbReference>
<dbReference type="InterPro" id="IPR051717">
    <property type="entry name" value="MFS_MFSD6"/>
</dbReference>
<dbReference type="OrthoDB" id="10056177at2759"/>
<keyword evidence="4 6" id="KW-1133">Transmembrane helix</keyword>
<feature type="transmembrane region" description="Helical" evidence="6">
    <location>
        <begin position="463"/>
        <end position="488"/>
    </location>
</feature>
<proteinExistence type="inferred from homology"/>
<feature type="transmembrane region" description="Helical" evidence="6">
    <location>
        <begin position="338"/>
        <end position="360"/>
    </location>
</feature>
<feature type="transmembrane region" description="Helical" evidence="6">
    <location>
        <begin position="299"/>
        <end position="318"/>
    </location>
</feature>
<dbReference type="EMBL" id="BMAW01053467">
    <property type="protein sequence ID" value="GFS91145.1"/>
    <property type="molecule type" value="Genomic_DNA"/>
</dbReference>
<dbReference type="InterPro" id="IPR020846">
    <property type="entry name" value="MFS_dom"/>
</dbReference>
<keyword evidence="9" id="KW-1185">Reference proteome</keyword>
<name>A0A8X6T9T4_NEPPI</name>
<feature type="domain" description="Major facilitator superfamily (MFS) profile" evidence="7">
    <location>
        <begin position="332"/>
        <end position="524"/>
    </location>
</feature>
<protein>
    <submittedName>
        <fullName evidence="8">MFS_1_like domain-containing protein</fullName>
    </submittedName>
</protein>
<dbReference type="GO" id="GO:0022857">
    <property type="term" value="F:transmembrane transporter activity"/>
    <property type="evidence" value="ECO:0007669"/>
    <property type="project" value="InterPro"/>
</dbReference>
<evidence type="ECO:0000313" key="9">
    <source>
        <dbReference type="Proteomes" id="UP000887013"/>
    </source>
</evidence>
<dbReference type="PROSITE" id="PS50850">
    <property type="entry name" value="MFS"/>
    <property type="match status" value="1"/>
</dbReference>
<evidence type="ECO:0000256" key="3">
    <source>
        <dbReference type="ARBA" id="ARBA00022692"/>
    </source>
</evidence>
<evidence type="ECO:0000256" key="4">
    <source>
        <dbReference type="ARBA" id="ARBA00022989"/>
    </source>
</evidence>
<dbReference type="InterPro" id="IPR036259">
    <property type="entry name" value="MFS_trans_sf"/>
</dbReference>
<dbReference type="AlphaFoldDB" id="A0A8X6T9T4"/>
<feature type="transmembrane region" description="Helical" evidence="6">
    <location>
        <begin position="372"/>
        <end position="392"/>
    </location>
</feature>
<comment type="subcellular location">
    <subcellularLocation>
        <location evidence="1">Membrane</location>
        <topology evidence="1">Multi-pass membrane protein</topology>
    </subcellularLocation>
</comment>
<feature type="transmembrane region" description="Helical" evidence="6">
    <location>
        <begin position="20"/>
        <end position="38"/>
    </location>
</feature>
<feature type="transmembrane region" description="Helical" evidence="6">
    <location>
        <begin position="225"/>
        <end position="246"/>
    </location>
</feature>
<feature type="transmembrane region" description="Helical" evidence="6">
    <location>
        <begin position="494"/>
        <end position="515"/>
    </location>
</feature>
<keyword evidence="5 6" id="KW-0472">Membrane</keyword>
<dbReference type="Pfam" id="PF12832">
    <property type="entry name" value="MFS_1_like"/>
    <property type="match status" value="1"/>
</dbReference>
<dbReference type="GO" id="GO:0016020">
    <property type="term" value="C:membrane"/>
    <property type="evidence" value="ECO:0007669"/>
    <property type="project" value="UniProtKB-SubCell"/>
</dbReference>
<keyword evidence="3 6" id="KW-0812">Transmembrane</keyword>
<reference evidence="8" key="1">
    <citation type="submission" date="2020-08" db="EMBL/GenBank/DDBJ databases">
        <title>Multicomponent nature underlies the extraordinary mechanical properties of spider dragline silk.</title>
        <authorList>
            <person name="Kono N."/>
            <person name="Nakamura H."/>
            <person name="Mori M."/>
            <person name="Yoshida Y."/>
            <person name="Ohtoshi R."/>
            <person name="Malay A.D."/>
            <person name="Moran D.A.P."/>
            <person name="Tomita M."/>
            <person name="Numata K."/>
            <person name="Arakawa K."/>
        </authorList>
    </citation>
    <scope>NUCLEOTIDE SEQUENCE</scope>
</reference>
<feature type="transmembrane region" description="Helical" evidence="6">
    <location>
        <begin position="77"/>
        <end position="97"/>
    </location>
</feature>
<gene>
    <name evidence="8" type="primary">AVEN_87912_1</name>
    <name evidence="8" type="ORF">NPIL_549681</name>
</gene>
<dbReference type="InterPro" id="IPR024989">
    <property type="entry name" value="MFS_assoc_dom"/>
</dbReference>
<accession>A0A8X6T9T4</accession>
<dbReference type="PANTHER" id="PTHR16172:SF41">
    <property type="entry name" value="MAJOR FACILITATOR SUPERFAMILY DOMAIN-CONTAINING PROTEIN 6-LIKE"/>
    <property type="match status" value="1"/>
</dbReference>
<feature type="transmembrane region" description="Helical" evidence="6">
    <location>
        <begin position="404"/>
        <end position="423"/>
    </location>
</feature>